<dbReference type="EMBL" id="SEYY01010657">
    <property type="protein sequence ID" value="KAB7501437.1"/>
    <property type="molecule type" value="Genomic_DNA"/>
</dbReference>
<comment type="caution">
    <text evidence="1">The sequence shown here is derived from an EMBL/GenBank/DDBJ whole genome shotgun (WGS) entry which is preliminary data.</text>
</comment>
<gene>
    <name evidence="1" type="ORF">Anas_09524</name>
</gene>
<keyword evidence="2" id="KW-1185">Reference proteome</keyword>
<protein>
    <submittedName>
        <fullName evidence="1">Uncharacterized protein</fullName>
    </submittedName>
</protein>
<reference evidence="1 2" key="1">
    <citation type="journal article" date="2019" name="PLoS Biol.">
        <title>Sex chromosomes control vertical transmission of feminizing Wolbachia symbionts in an isopod.</title>
        <authorList>
            <person name="Becking T."/>
            <person name="Chebbi M.A."/>
            <person name="Giraud I."/>
            <person name="Moumen B."/>
            <person name="Laverre T."/>
            <person name="Caubet Y."/>
            <person name="Peccoud J."/>
            <person name="Gilbert C."/>
            <person name="Cordaux R."/>
        </authorList>
    </citation>
    <scope>NUCLEOTIDE SEQUENCE [LARGE SCALE GENOMIC DNA]</scope>
    <source>
        <strain evidence="1">ANa2</strain>
        <tissue evidence="1">Whole body excluding digestive tract and cuticle</tissue>
    </source>
</reference>
<accession>A0A5N5T5E3</accession>
<dbReference type="AlphaFoldDB" id="A0A5N5T5E3"/>
<evidence type="ECO:0000313" key="2">
    <source>
        <dbReference type="Proteomes" id="UP000326759"/>
    </source>
</evidence>
<name>A0A5N5T5E3_9CRUS</name>
<proteinExistence type="predicted"/>
<organism evidence="1 2">
    <name type="scientific">Armadillidium nasatum</name>
    <dbReference type="NCBI Taxonomy" id="96803"/>
    <lineage>
        <taxon>Eukaryota</taxon>
        <taxon>Metazoa</taxon>
        <taxon>Ecdysozoa</taxon>
        <taxon>Arthropoda</taxon>
        <taxon>Crustacea</taxon>
        <taxon>Multicrustacea</taxon>
        <taxon>Malacostraca</taxon>
        <taxon>Eumalacostraca</taxon>
        <taxon>Peracarida</taxon>
        <taxon>Isopoda</taxon>
        <taxon>Oniscidea</taxon>
        <taxon>Crinocheta</taxon>
        <taxon>Armadillidiidae</taxon>
        <taxon>Armadillidium</taxon>
    </lineage>
</organism>
<dbReference type="Proteomes" id="UP000326759">
    <property type="component" value="Unassembled WGS sequence"/>
</dbReference>
<evidence type="ECO:0000313" key="1">
    <source>
        <dbReference type="EMBL" id="KAB7501437.1"/>
    </source>
</evidence>
<sequence length="180" mass="20205">MGVPMQIQDDSQSHVVFQWPPSNSHSTNYYCEGDNDSSDNLLSSDPFSLPTVGFVDPSHSQQVLTPTASFAAFSISQNQQSISENINRSNESTAFSRSANYHIKEDTKFNDNKNFNDKNENISHINTHENTMGLISNPAPSSTYVNILVVGFWASSHRSLWPPSVPSSEPIFLYWFYSFI</sequence>